<dbReference type="OrthoDB" id="618098at2759"/>
<comment type="caution">
    <text evidence="1">The sequence shown here is derived from an EMBL/GenBank/DDBJ whole genome shotgun (WGS) entry which is preliminary data.</text>
</comment>
<protein>
    <submittedName>
        <fullName evidence="1">Uncharacterized protein</fullName>
    </submittedName>
</protein>
<evidence type="ECO:0000313" key="1">
    <source>
        <dbReference type="EMBL" id="MBA0881200.1"/>
    </source>
</evidence>
<gene>
    <name evidence="1" type="ORF">Goshw_012846</name>
</gene>
<proteinExistence type="predicted"/>
<keyword evidence="2" id="KW-1185">Reference proteome</keyword>
<name>A0A7J9ND84_GOSSC</name>
<accession>A0A7J9ND84</accession>
<dbReference type="EMBL" id="JABFAF010278891">
    <property type="protein sequence ID" value="MBA0881200.1"/>
    <property type="molecule type" value="Genomic_DNA"/>
</dbReference>
<evidence type="ECO:0000313" key="2">
    <source>
        <dbReference type="Proteomes" id="UP000593576"/>
    </source>
</evidence>
<reference evidence="1 2" key="1">
    <citation type="journal article" date="2019" name="Genome Biol. Evol.">
        <title>Insights into the evolution of the New World diploid cottons (Gossypium, subgenus Houzingenia) based on genome sequencing.</title>
        <authorList>
            <person name="Grover C.E."/>
            <person name="Arick M.A. 2nd"/>
            <person name="Thrash A."/>
            <person name="Conover J.L."/>
            <person name="Sanders W.S."/>
            <person name="Peterson D.G."/>
            <person name="Frelichowski J.E."/>
            <person name="Scheffler J.A."/>
            <person name="Scheffler B.E."/>
            <person name="Wendel J.F."/>
        </authorList>
    </citation>
    <scope>NUCLEOTIDE SEQUENCE [LARGE SCALE GENOMIC DNA]</scope>
    <source>
        <strain evidence="1">1</strain>
        <tissue evidence="1">Leaf</tissue>
    </source>
</reference>
<dbReference type="AlphaFoldDB" id="A0A7J9ND84"/>
<dbReference type="Proteomes" id="UP000593576">
    <property type="component" value="Unassembled WGS sequence"/>
</dbReference>
<sequence length="25" mass="3121">MIRTWKRDWAIVYNMFNEKDNQGFG</sequence>
<organism evidence="1 2">
    <name type="scientific">Gossypium schwendimanii</name>
    <name type="common">Cotton</name>
    <dbReference type="NCBI Taxonomy" id="34291"/>
    <lineage>
        <taxon>Eukaryota</taxon>
        <taxon>Viridiplantae</taxon>
        <taxon>Streptophyta</taxon>
        <taxon>Embryophyta</taxon>
        <taxon>Tracheophyta</taxon>
        <taxon>Spermatophyta</taxon>
        <taxon>Magnoliopsida</taxon>
        <taxon>eudicotyledons</taxon>
        <taxon>Gunneridae</taxon>
        <taxon>Pentapetalae</taxon>
        <taxon>rosids</taxon>
        <taxon>malvids</taxon>
        <taxon>Malvales</taxon>
        <taxon>Malvaceae</taxon>
        <taxon>Malvoideae</taxon>
        <taxon>Gossypium</taxon>
    </lineage>
</organism>